<keyword evidence="1" id="KW-0732">Signal</keyword>
<feature type="signal peptide" evidence="1">
    <location>
        <begin position="1"/>
        <end position="24"/>
    </location>
</feature>
<proteinExistence type="predicted"/>
<accession>A0ABV6Z5E1</accession>
<protein>
    <recommendedName>
        <fullName evidence="4">WD40 repeat domain-containing protein</fullName>
    </recommendedName>
</protein>
<dbReference type="Proteomes" id="UP001594351">
    <property type="component" value="Unassembled WGS sequence"/>
</dbReference>
<sequence>MTGTTKSTVIVIIMFLMSAVQVHAETGPNLGEKDITATSRAGNYYLSQAATQGGDKQITLYDNRGNVCWTKGRVMDRVLKDNVSWFFGHVSDRGISVCYYQKKSDPAQPAGLEFFDKNGKSLNYHPFPYTNHEWHTFSEDGSLFRCSFAKISTQLSPVIVLCNHRGTMIWQKRVKRSWDGEKYAREITSYSLSPDGRHIVLSASALNDKKNSGRFSGVTLLNIRGD</sequence>
<organism evidence="2 3">
    <name type="scientific">candidate division CSSED10-310 bacterium</name>
    <dbReference type="NCBI Taxonomy" id="2855610"/>
    <lineage>
        <taxon>Bacteria</taxon>
        <taxon>Bacteria division CSSED10-310</taxon>
    </lineage>
</organism>
<reference evidence="2 3" key="1">
    <citation type="submission" date="2024-09" db="EMBL/GenBank/DDBJ databases">
        <title>Laminarin stimulates single cell rates of sulfate reduction while oxygen inhibits transcriptomic activity in coastal marine sediment.</title>
        <authorList>
            <person name="Lindsay M."/>
            <person name="Orcutt B."/>
            <person name="Emerson D."/>
            <person name="Stepanauskas R."/>
            <person name="D'Angelo T."/>
        </authorList>
    </citation>
    <scope>NUCLEOTIDE SEQUENCE [LARGE SCALE GENOMIC DNA]</scope>
    <source>
        <strain evidence="2">SAG AM-311-K15</strain>
    </source>
</reference>
<evidence type="ECO:0000313" key="3">
    <source>
        <dbReference type="Proteomes" id="UP001594351"/>
    </source>
</evidence>
<comment type="caution">
    <text evidence="2">The sequence shown here is derived from an EMBL/GenBank/DDBJ whole genome shotgun (WGS) entry which is preliminary data.</text>
</comment>
<keyword evidence="3" id="KW-1185">Reference proteome</keyword>
<dbReference type="EMBL" id="JBHPBY010000565">
    <property type="protein sequence ID" value="MFC1853662.1"/>
    <property type="molecule type" value="Genomic_DNA"/>
</dbReference>
<name>A0ABV6Z5E1_UNCC1</name>
<evidence type="ECO:0000256" key="1">
    <source>
        <dbReference type="SAM" id="SignalP"/>
    </source>
</evidence>
<gene>
    <name evidence="2" type="ORF">ACFL27_26055</name>
</gene>
<evidence type="ECO:0008006" key="4">
    <source>
        <dbReference type="Google" id="ProtNLM"/>
    </source>
</evidence>
<feature type="chain" id="PRO_5045061650" description="WD40 repeat domain-containing protein" evidence="1">
    <location>
        <begin position="25"/>
        <end position="226"/>
    </location>
</feature>
<evidence type="ECO:0000313" key="2">
    <source>
        <dbReference type="EMBL" id="MFC1853662.1"/>
    </source>
</evidence>